<accession>A0AAV2QLF1</accession>
<dbReference type="InterPro" id="IPR056516">
    <property type="entry name" value="INTS7_N"/>
</dbReference>
<keyword evidence="4" id="KW-1185">Reference proteome</keyword>
<evidence type="ECO:0000259" key="2">
    <source>
        <dbReference type="Pfam" id="PF24436"/>
    </source>
</evidence>
<dbReference type="PANTHER" id="PTHR13322">
    <property type="entry name" value="C1ORF73 PROTEIN"/>
    <property type="match status" value="1"/>
</dbReference>
<dbReference type="SUPFAM" id="SSF48371">
    <property type="entry name" value="ARM repeat"/>
    <property type="match status" value="1"/>
</dbReference>
<comment type="similarity">
    <text evidence="1">Belongs to the Integrator subunit 7 family.</text>
</comment>
<feature type="domain" description="Integrator complex subunit 7 N-terminal" evidence="2">
    <location>
        <begin position="1"/>
        <end position="253"/>
    </location>
</feature>
<dbReference type="InterPro" id="IPR033060">
    <property type="entry name" value="INTS7"/>
</dbReference>
<dbReference type="Pfam" id="PF24436">
    <property type="entry name" value="INTS7_N"/>
    <property type="match status" value="1"/>
</dbReference>
<gene>
    <name evidence="3" type="ORF">MNOR_LOCUS14439</name>
</gene>
<feature type="non-terminal residue" evidence="3">
    <location>
        <position position="258"/>
    </location>
</feature>
<sequence length="258" mass="27620">QVDLLMGYLESEARLHVRQAVLGELGYLAEEAPHAWSPENVETLVEFTRASRHNAATTTTALAVLSSLTAAPALPRISLTPESAIVELCRECVYDSNISVACKALQLFTNVAIYMHEEQQTSIVCEEAHNAALSLLQSVVSTAQNDESFSVSSTLRTEQNSHTIPTIPVGLRTCLVCADLLAKTNPNIMTDLAVTLTDLLCDNSLSTGGCALVAEALASLGGSQADVLTSHLAPIIEFITKHAKQAPFDEDKTKLMVS</sequence>
<dbReference type="EMBL" id="CAXKWB010008656">
    <property type="protein sequence ID" value="CAL4091822.1"/>
    <property type="molecule type" value="Genomic_DNA"/>
</dbReference>
<protein>
    <recommendedName>
        <fullName evidence="2">Integrator complex subunit 7 N-terminal domain-containing protein</fullName>
    </recommendedName>
</protein>
<evidence type="ECO:0000256" key="1">
    <source>
        <dbReference type="ARBA" id="ARBA00008565"/>
    </source>
</evidence>
<dbReference type="PANTHER" id="PTHR13322:SF2">
    <property type="entry name" value="INTEGRATOR COMPLEX SUBUNIT 7"/>
    <property type="match status" value="1"/>
</dbReference>
<reference evidence="3 4" key="1">
    <citation type="submission" date="2024-05" db="EMBL/GenBank/DDBJ databases">
        <authorList>
            <person name="Wallberg A."/>
        </authorList>
    </citation>
    <scope>NUCLEOTIDE SEQUENCE [LARGE SCALE GENOMIC DNA]</scope>
</reference>
<evidence type="ECO:0000313" key="4">
    <source>
        <dbReference type="Proteomes" id="UP001497623"/>
    </source>
</evidence>
<dbReference type="GO" id="GO:0034472">
    <property type="term" value="P:snRNA 3'-end processing"/>
    <property type="evidence" value="ECO:0007669"/>
    <property type="project" value="TreeGrafter"/>
</dbReference>
<dbReference type="InterPro" id="IPR016024">
    <property type="entry name" value="ARM-type_fold"/>
</dbReference>
<name>A0AAV2QLF1_MEGNR</name>
<proteinExistence type="inferred from homology"/>
<dbReference type="GO" id="GO:0032039">
    <property type="term" value="C:integrator complex"/>
    <property type="evidence" value="ECO:0007669"/>
    <property type="project" value="InterPro"/>
</dbReference>
<feature type="non-terminal residue" evidence="3">
    <location>
        <position position="1"/>
    </location>
</feature>
<dbReference type="Proteomes" id="UP001497623">
    <property type="component" value="Unassembled WGS sequence"/>
</dbReference>
<comment type="caution">
    <text evidence="3">The sequence shown here is derived from an EMBL/GenBank/DDBJ whole genome shotgun (WGS) entry which is preliminary data.</text>
</comment>
<evidence type="ECO:0000313" key="3">
    <source>
        <dbReference type="EMBL" id="CAL4091822.1"/>
    </source>
</evidence>
<dbReference type="AlphaFoldDB" id="A0AAV2QLF1"/>
<organism evidence="3 4">
    <name type="scientific">Meganyctiphanes norvegica</name>
    <name type="common">Northern krill</name>
    <name type="synonym">Thysanopoda norvegica</name>
    <dbReference type="NCBI Taxonomy" id="48144"/>
    <lineage>
        <taxon>Eukaryota</taxon>
        <taxon>Metazoa</taxon>
        <taxon>Ecdysozoa</taxon>
        <taxon>Arthropoda</taxon>
        <taxon>Crustacea</taxon>
        <taxon>Multicrustacea</taxon>
        <taxon>Malacostraca</taxon>
        <taxon>Eumalacostraca</taxon>
        <taxon>Eucarida</taxon>
        <taxon>Euphausiacea</taxon>
        <taxon>Euphausiidae</taxon>
        <taxon>Meganyctiphanes</taxon>
    </lineage>
</organism>